<keyword evidence="2" id="KW-1003">Cell membrane</keyword>
<evidence type="ECO:0000256" key="2">
    <source>
        <dbReference type="ARBA" id="ARBA00022475"/>
    </source>
</evidence>
<name>A0A927D7R1_9RHOB</name>
<evidence type="ECO:0000313" key="7">
    <source>
        <dbReference type="EMBL" id="MBD3665117.1"/>
    </source>
</evidence>
<evidence type="ECO:0000256" key="1">
    <source>
        <dbReference type="ARBA" id="ARBA00004651"/>
    </source>
</evidence>
<dbReference type="PIRSF" id="PIRSF035875">
    <property type="entry name" value="RNase_BN"/>
    <property type="match status" value="1"/>
</dbReference>
<feature type="transmembrane region" description="Helical" evidence="6">
    <location>
        <begin position="203"/>
        <end position="226"/>
    </location>
</feature>
<feature type="transmembrane region" description="Helical" evidence="6">
    <location>
        <begin position="238"/>
        <end position="258"/>
    </location>
</feature>
<sequence>MYWRALKASLSQIADNDISLISAGVAFFGMLSLFPALAALIALLGLISDPVVVVAQLAEMRPLLPRDVYEILNDQVVALVTARADTLGWAGLLSLMVAIWSARAGVGAMMSGLNNVYNQRNRGAARHYLRALMLTLGLMGVGIVALLAVVVVPVVLAFFPLGAVGTLLIDLIRFSTAIIVLFAGVGVLYRFGPNRRPARMPWLSFGAIVAVFSWAILSYGFSYYVANFGNYNQVYGSIGAVIAMLIWLWISSFLILFGGSLNAQIELRTVEDSTIGKPKPMGRRGANAADNLVIDTKESS</sequence>
<dbReference type="PANTHER" id="PTHR30213">
    <property type="entry name" value="INNER MEMBRANE PROTEIN YHJD"/>
    <property type="match status" value="1"/>
</dbReference>
<protein>
    <submittedName>
        <fullName evidence="7">YihY/virulence factor BrkB family protein</fullName>
    </submittedName>
</protein>
<feature type="transmembrane region" description="Helical" evidence="6">
    <location>
        <begin position="131"/>
        <end position="159"/>
    </location>
</feature>
<feature type="transmembrane region" description="Helical" evidence="6">
    <location>
        <begin position="171"/>
        <end position="191"/>
    </location>
</feature>
<dbReference type="AlphaFoldDB" id="A0A927D7R1"/>
<evidence type="ECO:0000256" key="6">
    <source>
        <dbReference type="SAM" id="Phobius"/>
    </source>
</evidence>
<accession>A0A927D7R1</accession>
<proteinExistence type="predicted"/>
<dbReference type="GO" id="GO:0005886">
    <property type="term" value="C:plasma membrane"/>
    <property type="evidence" value="ECO:0007669"/>
    <property type="project" value="UniProtKB-SubCell"/>
</dbReference>
<gene>
    <name evidence="7" type="ORF">H9Q16_14380</name>
</gene>
<dbReference type="InterPro" id="IPR017039">
    <property type="entry name" value="Virul_fac_BrkB"/>
</dbReference>
<dbReference type="EMBL" id="JACTAG010000002">
    <property type="protein sequence ID" value="MBD3665117.1"/>
    <property type="molecule type" value="Genomic_DNA"/>
</dbReference>
<evidence type="ECO:0000256" key="4">
    <source>
        <dbReference type="ARBA" id="ARBA00022989"/>
    </source>
</evidence>
<dbReference type="PANTHER" id="PTHR30213:SF0">
    <property type="entry name" value="UPF0761 MEMBRANE PROTEIN YIHY"/>
    <property type="match status" value="1"/>
</dbReference>
<comment type="caution">
    <text evidence="7">The sequence shown here is derived from an EMBL/GenBank/DDBJ whole genome shotgun (WGS) entry which is preliminary data.</text>
</comment>
<reference evidence="7" key="1">
    <citation type="submission" date="2020-08" db="EMBL/GenBank/DDBJ databases">
        <title>Sulfitobacter aestuariivivens sp. nov., isolated from a tidal flat.</title>
        <authorList>
            <person name="Park S."/>
            <person name="Yoon J.-H."/>
        </authorList>
    </citation>
    <scope>NUCLEOTIDE SEQUENCE</scope>
    <source>
        <strain evidence="7">TSTF-M16</strain>
    </source>
</reference>
<dbReference type="Proteomes" id="UP000635142">
    <property type="component" value="Unassembled WGS sequence"/>
</dbReference>
<evidence type="ECO:0000256" key="3">
    <source>
        <dbReference type="ARBA" id="ARBA00022692"/>
    </source>
</evidence>
<keyword evidence="3 6" id="KW-0812">Transmembrane</keyword>
<organism evidence="7 8">
    <name type="scientific">Sulfitobacter aestuariivivens</name>
    <dbReference type="NCBI Taxonomy" id="2766981"/>
    <lineage>
        <taxon>Bacteria</taxon>
        <taxon>Pseudomonadati</taxon>
        <taxon>Pseudomonadota</taxon>
        <taxon>Alphaproteobacteria</taxon>
        <taxon>Rhodobacterales</taxon>
        <taxon>Roseobacteraceae</taxon>
        <taxon>Sulfitobacter</taxon>
    </lineage>
</organism>
<evidence type="ECO:0000313" key="8">
    <source>
        <dbReference type="Proteomes" id="UP000635142"/>
    </source>
</evidence>
<feature type="transmembrane region" description="Helical" evidence="6">
    <location>
        <begin position="20"/>
        <end position="47"/>
    </location>
</feature>
<comment type="subcellular location">
    <subcellularLocation>
        <location evidence="1">Cell membrane</location>
        <topology evidence="1">Multi-pass membrane protein</topology>
    </subcellularLocation>
</comment>
<evidence type="ECO:0000256" key="5">
    <source>
        <dbReference type="ARBA" id="ARBA00023136"/>
    </source>
</evidence>
<keyword evidence="4 6" id="KW-1133">Transmembrane helix</keyword>
<dbReference type="Pfam" id="PF03631">
    <property type="entry name" value="Virul_fac_BrkB"/>
    <property type="match status" value="1"/>
</dbReference>
<dbReference type="NCBIfam" id="TIGR00765">
    <property type="entry name" value="yihY_not_rbn"/>
    <property type="match status" value="1"/>
</dbReference>
<keyword evidence="5 6" id="KW-0472">Membrane</keyword>
<keyword evidence="8" id="KW-1185">Reference proteome</keyword>
<feature type="transmembrane region" description="Helical" evidence="6">
    <location>
        <begin position="87"/>
        <end position="110"/>
    </location>
</feature>